<dbReference type="RefSeq" id="WP_120323873.1">
    <property type="nucleotide sequence ID" value="NZ_RAPF01000002.1"/>
</dbReference>
<dbReference type="Proteomes" id="UP000284395">
    <property type="component" value="Unassembled WGS sequence"/>
</dbReference>
<dbReference type="EMBL" id="RAPF01000002">
    <property type="protein sequence ID" value="RKF22679.1"/>
    <property type="molecule type" value="Genomic_DNA"/>
</dbReference>
<sequence length="129" mass="14631">MSGETRRAPIALYRRSTTEQRVIRMIRGEEMARHDYAAVCNAQFEKLRFYAARNDLSIQEPGTRFLSITELNLLAWLAQAQRVASYTRSFHADPMLTMTIVHCAGTLDALGIRLPALAMHNPNVQPDIE</sequence>
<accession>A0A420EPS7</accession>
<proteinExistence type="predicted"/>
<dbReference type="OrthoDB" id="7470909at2"/>
<keyword evidence="2" id="KW-1185">Reference proteome</keyword>
<protein>
    <submittedName>
        <fullName evidence="1">Uncharacterized protein</fullName>
    </submittedName>
</protein>
<reference evidence="1 2" key="1">
    <citation type="submission" date="2018-09" db="EMBL/GenBank/DDBJ databases">
        <title>Altererythrobacter spongiae sp. nov., isolated from a marine sponge.</title>
        <authorList>
            <person name="Zhuang L."/>
            <person name="Luo L."/>
        </authorList>
    </citation>
    <scope>NUCLEOTIDE SEQUENCE [LARGE SCALE GENOMIC DNA]</scope>
    <source>
        <strain evidence="1 2">HN-Y73</strain>
    </source>
</reference>
<evidence type="ECO:0000313" key="2">
    <source>
        <dbReference type="Proteomes" id="UP000284395"/>
    </source>
</evidence>
<gene>
    <name evidence="1" type="ORF">D6851_05575</name>
</gene>
<evidence type="ECO:0000313" key="1">
    <source>
        <dbReference type="EMBL" id="RKF22679.1"/>
    </source>
</evidence>
<name>A0A420EPS7_9SPHN</name>
<comment type="caution">
    <text evidence="1">The sequence shown here is derived from an EMBL/GenBank/DDBJ whole genome shotgun (WGS) entry which is preliminary data.</text>
</comment>
<dbReference type="AlphaFoldDB" id="A0A420EPS7"/>
<organism evidence="1 2">
    <name type="scientific">Altericroceibacterium spongiae</name>
    <dbReference type="NCBI Taxonomy" id="2320269"/>
    <lineage>
        <taxon>Bacteria</taxon>
        <taxon>Pseudomonadati</taxon>
        <taxon>Pseudomonadota</taxon>
        <taxon>Alphaproteobacteria</taxon>
        <taxon>Sphingomonadales</taxon>
        <taxon>Erythrobacteraceae</taxon>
        <taxon>Altericroceibacterium</taxon>
    </lineage>
</organism>